<accession>A0A1H3QM27</accession>
<evidence type="ECO:0000256" key="1">
    <source>
        <dbReference type="SAM" id="Phobius"/>
    </source>
</evidence>
<name>A0A1H3QM27_9MICO</name>
<protein>
    <submittedName>
        <fullName evidence="2">Uncharacterized protein</fullName>
    </submittedName>
</protein>
<feature type="transmembrane region" description="Helical" evidence="1">
    <location>
        <begin position="52"/>
        <end position="72"/>
    </location>
</feature>
<dbReference type="STRING" id="381665.SAMN05216554_2617"/>
<reference evidence="2 3" key="1">
    <citation type="submission" date="2016-10" db="EMBL/GenBank/DDBJ databases">
        <authorList>
            <person name="de Groot N.N."/>
        </authorList>
    </citation>
    <scope>NUCLEOTIDE SEQUENCE [LARGE SCALE GENOMIC DNA]</scope>
    <source>
        <strain evidence="2 3">CGMCC 4.3491</strain>
    </source>
</reference>
<evidence type="ECO:0000313" key="3">
    <source>
        <dbReference type="Proteomes" id="UP000198891"/>
    </source>
</evidence>
<organism evidence="2 3">
    <name type="scientific">Herbiconiux ginsengi</name>
    <dbReference type="NCBI Taxonomy" id="381665"/>
    <lineage>
        <taxon>Bacteria</taxon>
        <taxon>Bacillati</taxon>
        <taxon>Actinomycetota</taxon>
        <taxon>Actinomycetes</taxon>
        <taxon>Micrococcales</taxon>
        <taxon>Microbacteriaceae</taxon>
        <taxon>Herbiconiux</taxon>
    </lineage>
</organism>
<proteinExistence type="predicted"/>
<evidence type="ECO:0000313" key="2">
    <source>
        <dbReference type="EMBL" id="SDZ14343.1"/>
    </source>
</evidence>
<dbReference type="Proteomes" id="UP000198891">
    <property type="component" value="Unassembled WGS sequence"/>
</dbReference>
<keyword evidence="1" id="KW-1133">Transmembrane helix</keyword>
<sequence length="86" mass="8668">MVGGPTVGVIVRVSFARMHSVPGQLLAPDCLDLTGSIGWIAMTASVGARVGAAIGLAVGLIAGAVFGLAWAVRAPQWTRQRASVVG</sequence>
<keyword evidence="1" id="KW-0472">Membrane</keyword>
<keyword evidence="3" id="KW-1185">Reference proteome</keyword>
<gene>
    <name evidence="2" type="ORF">SAMN05216554_2617</name>
</gene>
<dbReference type="EMBL" id="FNPZ01000002">
    <property type="protein sequence ID" value="SDZ14343.1"/>
    <property type="molecule type" value="Genomic_DNA"/>
</dbReference>
<keyword evidence="1" id="KW-0812">Transmembrane</keyword>
<dbReference type="AlphaFoldDB" id="A0A1H3QM27"/>